<proteinExistence type="predicted"/>
<dbReference type="AlphaFoldDB" id="A0A284VQA6"/>
<feature type="transmembrane region" description="Helical" evidence="1">
    <location>
        <begin position="55"/>
        <end position="73"/>
    </location>
</feature>
<keyword evidence="1" id="KW-0812">Transmembrane</keyword>
<accession>A0A284VQA6</accession>
<keyword evidence="3" id="KW-1185">Reference proteome</keyword>
<evidence type="ECO:0000313" key="2">
    <source>
        <dbReference type="EMBL" id="SNQ61398.1"/>
    </source>
</evidence>
<reference evidence="3" key="1">
    <citation type="submission" date="2017-06" db="EMBL/GenBank/DDBJ databases">
        <authorList>
            <person name="Cremers G."/>
        </authorList>
    </citation>
    <scope>NUCLEOTIDE SEQUENCE [LARGE SCALE GENOMIC DNA]</scope>
</reference>
<dbReference type="EMBL" id="FZMP01000178">
    <property type="protein sequence ID" value="SNQ61398.1"/>
    <property type="molecule type" value="Genomic_DNA"/>
</dbReference>
<name>A0A284VQA6_9EURY</name>
<keyword evidence="1" id="KW-1133">Transmembrane helix</keyword>
<gene>
    <name evidence="2" type="ORF">MNV_330066</name>
</gene>
<protein>
    <submittedName>
        <fullName evidence="2">Uncharacterized protein</fullName>
    </submittedName>
</protein>
<sequence length="81" mass="8801">MQEVEVAETLKTLSARIDELSNALIEKKENISSGISDALTEKKTRAIKTIQGKPFTYLGGAFVGGLALGFLMSRRGKSKTR</sequence>
<keyword evidence="1" id="KW-0472">Membrane</keyword>
<evidence type="ECO:0000313" key="3">
    <source>
        <dbReference type="Proteomes" id="UP000218615"/>
    </source>
</evidence>
<organism evidence="2 3">
    <name type="scientific">Candidatus Methanoperedens nitratireducens</name>
    <dbReference type="NCBI Taxonomy" id="1392998"/>
    <lineage>
        <taxon>Archaea</taxon>
        <taxon>Methanobacteriati</taxon>
        <taxon>Methanobacteriota</taxon>
        <taxon>Stenosarchaea group</taxon>
        <taxon>Methanomicrobia</taxon>
        <taxon>Methanosarcinales</taxon>
        <taxon>ANME-2 cluster</taxon>
        <taxon>Candidatus Methanoperedentaceae</taxon>
        <taxon>Candidatus Methanoperedens</taxon>
    </lineage>
</organism>
<evidence type="ECO:0000256" key="1">
    <source>
        <dbReference type="SAM" id="Phobius"/>
    </source>
</evidence>
<dbReference type="RefSeq" id="WP_096206086.1">
    <property type="nucleotide sequence ID" value="NZ_FZMP01000178.1"/>
</dbReference>
<dbReference type="Proteomes" id="UP000218615">
    <property type="component" value="Unassembled WGS sequence"/>
</dbReference>